<dbReference type="GO" id="GO:0005524">
    <property type="term" value="F:ATP binding"/>
    <property type="evidence" value="ECO:0007669"/>
    <property type="project" value="InterPro"/>
</dbReference>
<gene>
    <name evidence="3" type="primary">Atp7b_1</name>
    <name evidence="3" type="ORF">ASASCU_R13171</name>
</gene>
<feature type="transmembrane region" description="Helical" evidence="2">
    <location>
        <begin position="120"/>
        <end position="138"/>
    </location>
</feature>
<dbReference type="Pfam" id="PF00702">
    <property type="entry name" value="Hydrolase"/>
    <property type="match status" value="1"/>
</dbReference>
<dbReference type="PANTHER" id="PTHR43520:SF29">
    <property type="entry name" value="COPPER-TRANSPORTING ATPASE 1"/>
    <property type="match status" value="1"/>
</dbReference>
<dbReference type="GO" id="GO:0005886">
    <property type="term" value="C:plasma membrane"/>
    <property type="evidence" value="ECO:0007669"/>
    <property type="project" value="TreeGrafter"/>
</dbReference>
<dbReference type="InterPro" id="IPR001757">
    <property type="entry name" value="P_typ_ATPase"/>
</dbReference>
<keyword evidence="4" id="KW-1185">Reference proteome</keyword>
<dbReference type="Proteomes" id="UP000525565">
    <property type="component" value="Unassembled WGS sequence"/>
</dbReference>
<feature type="transmembrane region" description="Helical" evidence="2">
    <location>
        <begin position="92"/>
        <end position="114"/>
    </location>
</feature>
<name>A0A7K7LBI8_9AVES</name>
<sequence>VGIKKVFAEVLPSHKVAKVQELQNERRKVAMVGDGVNDSPALARADIGIAIGTGTDVAIEAADVVLIRNNLLDVVASIHLSKRTVRRIRINLILALIYNLLGIPIAAGVFMPVGLVLQPWMGSAAMAASSVSVVLSSLQLK</sequence>
<dbReference type="GO" id="GO:0005507">
    <property type="term" value="F:copper ion binding"/>
    <property type="evidence" value="ECO:0007669"/>
    <property type="project" value="TreeGrafter"/>
</dbReference>
<dbReference type="GO" id="GO:0043682">
    <property type="term" value="F:P-type divalent copper transporter activity"/>
    <property type="evidence" value="ECO:0007669"/>
    <property type="project" value="TreeGrafter"/>
</dbReference>
<dbReference type="SUPFAM" id="SSF56784">
    <property type="entry name" value="HAD-like"/>
    <property type="match status" value="1"/>
</dbReference>
<proteinExistence type="predicted"/>
<reference evidence="3 4" key="1">
    <citation type="submission" date="2019-09" db="EMBL/GenBank/DDBJ databases">
        <title>Bird 10,000 Genomes (B10K) Project - Family phase.</title>
        <authorList>
            <person name="Zhang G."/>
        </authorList>
    </citation>
    <scope>NUCLEOTIDE SEQUENCE [LARGE SCALE GENOMIC DNA]</scope>
    <source>
        <strain evidence="3">OUT-0051</strain>
        <tissue evidence="3">Kidney</tissue>
    </source>
</reference>
<keyword evidence="2" id="KW-0812">Transmembrane</keyword>
<dbReference type="PRINTS" id="PR00119">
    <property type="entry name" value="CATATPASE"/>
</dbReference>
<accession>A0A7K7LBI8</accession>
<dbReference type="Gene3D" id="3.40.50.1000">
    <property type="entry name" value="HAD superfamily/HAD-like"/>
    <property type="match status" value="1"/>
</dbReference>
<dbReference type="PRINTS" id="PR00120">
    <property type="entry name" value="HATPASE"/>
</dbReference>
<dbReference type="FunFam" id="3.40.50.1000:FF:000092">
    <property type="entry name" value="copper-transporting ATPase 1 isoform X2"/>
    <property type="match status" value="1"/>
</dbReference>
<comment type="caution">
    <text evidence="3">The sequence shown here is derived from an EMBL/GenBank/DDBJ whole genome shotgun (WGS) entry which is preliminary data.</text>
</comment>
<feature type="non-terminal residue" evidence="3">
    <location>
        <position position="1"/>
    </location>
</feature>
<dbReference type="AlphaFoldDB" id="A0A7K7LBI8"/>
<feature type="non-terminal residue" evidence="3">
    <location>
        <position position="141"/>
    </location>
</feature>
<organism evidence="3 4">
    <name type="scientific">Asarcornis scutulata</name>
    <dbReference type="NCBI Taxonomy" id="75869"/>
    <lineage>
        <taxon>Eukaryota</taxon>
        <taxon>Metazoa</taxon>
        <taxon>Chordata</taxon>
        <taxon>Craniata</taxon>
        <taxon>Vertebrata</taxon>
        <taxon>Euteleostomi</taxon>
        <taxon>Archelosauria</taxon>
        <taxon>Archosauria</taxon>
        <taxon>Dinosauria</taxon>
        <taxon>Saurischia</taxon>
        <taxon>Theropoda</taxon>
        <taxon>Coelurosauria</taxon>
        <taxon>Aves</taxon>
        <taxon>Neognathae</taxon>
        <taxon>Galloanserae</taxon>
        <taxon>Anseriformes</taxon>
        <taxon>Anatidae</taxon>
        <taxon>Anatinae</taxon>
        <taxon>Asarcornis</taxon>
    </lineage>
</organism>
<dbReference type="FunFam" id="1.20.1110.10:FF:000022">
    <property type="entry name" value="copper-transporting ATPase 1 isoform X2"/>
    <property type="match status" value="1"/>
</dbReference>
<dbReference type="GO" id="GO:0005802">
    <property type="term" value="C:trans-Golgi network"/>
    <property type="evidence" value="ECO:0007669"/>
    <property type="project" value="TreeGrafter"/>
</dbReference>
<dbReference type="GO" id="GO:0015677">
    <property type="term" value="P:copper ion import"/>
    <property type="evidence" value="ECO:0007669"/>
    <property type="project" value="TreeGrafter"/>
</dbReference>
<dbReference type="EMBL" id="VZSO01000290">
    <property type="protein sequence ID" value="NWZ28036.1"/>
    <property type="molecule type" value="Genomic_DNA"/>
</dbReference>
<evidence type="ECO:0000313" key="4">
    <source>
        <dbReference type="Proteomes" id="UP000525565"/>
    </source>
</evidence>
<keyword evidence="2" id="KW-1133">Transmembrane helix</keyword>
<keyword evidence="2" id="KW-0472">Membrane</keyword>
<dbReference type="InterPro" id="IPR036412">
    <property type="entry name" value="HAD-like_sf"/>
</dbReference>
<dbReference type="NCBIfam" id="TIGR01494">
    <property type="entry name" value="ATPase_P-type"/>
    <property type="match status" value="1"/>
</dbReference>
<dbReference type="GO" id="GO:0060003">
    <property type="term" value="P:copper ion export"/>
    <property type="evidence" value="ECO:0007669"/>
    <property type="project" value="TreeGrafter"/>
</dbReference>
<evidence type="ECO:0000256" key="2">
    <source>
        <dbReference type="SAM" id="Phobius"/>
    </source>
</evidence>
<dbReference type="GO" id="GO:0006878">
    <property type="term" value="P:intracellular copper ion homeostasis"/>
    <property type="evidence" value="ECO:0007669"/>
    <property type="project" value="TreeGrafter"/>
</dbReference>
<evidence type="ECO:0000313" key="3">
    <source>
        <dbReference type="EMBL" id="NWZ28036.1"/>
    </source>
</evidence>
<keyword evidence="1" id="KW-1278">Translocase</keyword>
<dbReference type="PANTHER" id="PTHR43520">
    <property type="entry name" value="ATP7, ISOFORM B"/>
    <property type="match status" value="1"/>
</dbReference>
<protein>
    <submittedName>
        <fullName evidence="3">ATP7B ATPase</fullName>
    </submittedName>
</protein>
<evidence type="ECO:0000256" key="1">
    <source>
        <dbReference type="ARBA" id="ARBA00022967"/>
    </source>
</evidence>
<dbReference type="GO" id="GO:0016887">
    <property type="term" value="F:ATP hydrolysis activity"/>
    <property type="evidence" value="ECO:0007669"/>
    <property type="project" value="InterPro"/>
</dbReference>
<dbReference type="InterPro" id="IPR023214">
    <property type="entry name" value="HAD_sf"/>
</dbReference>